<organism evidence="1 2">
    <name type="scientific">Pleuronectes platessa</name>
    <name type="common">European plaice</name>
    <dbReference type="NCBI Taxonomy" id="8262"/>
    <lineage>
        <taxon>Eukaryota</taxon>
        <taxon>Metazoa</taxon>
        <taxon>Chordata</taxon>
        <taxon>Craniata</taxon>
        <taxon>Vertebrata</taxon>
        <taxon>Euteleostomi</taxon>
        <taxon>Actinopterygii</taxon>
        <taxon>Neopterygii</taxon>
        <taxon>Teleostei</taxon>
        <taxon>Neoteleostei</taxon>
        <taxon>Acanthomorphata</taxon>
        <taxon>Carangaria</taxon>
        <taxon>Pleuronectiformes</taxon>
        <taxon>Pleuronectoidei</taxon>
        <taxon>Pleuronectidae</taxon>
        <taxon>Pleuronectes</taxon>
    </lineage>
</organism>
<dbReference type="EMBL" id="CADEAL010001311">
    <property type="protein sequence ID" value="CAB1431141.1"/>
    <property type="molecule type" value="Genomic_DNA"/>
</dbReference>
<dbReference type="AlphaFoldDB" id="A0A9N7UJ72"/>
<sequence>MPPVSPRGGHAIMGFQTTTSFVLPSCVQLQEPLMVAGAAGLEQVRLLYSSDSDAKNRPSPDESLNVLMVFVRKVSGPGLRLLLPVNQTRLSVGCSFVLQPGI</sequence>
<proteinExistence type="predicted"/>
<evidence type="ECO:0000313" key="2">
    <source>
        <dbReference type="Proteomes" id="UP001153269"/>
    </source>
</evidence>
<gene>
    <name evidence="1" type="ORF">PLEPLA_LOCUS19140</name>
</gene>
<reference evidence="1" key="1">
    <citation type="submission" date="2020-03" db="EMBL/GenBank/DDBJ databases">
        <authorList>
            <person name="Weist P."/>
        </authorList>
    </citation>
    <scope>NUCLEOTIDE SEQUENCE</scope>
</reference>
<keyword evidence="2" id="KW-1185">Reference proteome</keyword>
<comment type="caution">
    <text evidence="1">The sequence shown here is derived from an EMBL/GenBank/DDBJ whole genome shotgun (WGS) entry which is preliminary data.</text>
</comment>
<accession>A0A9N7UJ72</accession>
<evidence type="ECO:0000313" key="1">
    <source>
        <dbReference type="EMBL" id="CAB1431141.1"/>
    </source>
</evidence>
<dbReference type="Proteomes" id="UP001153269">
    <property type="component" value="Unassembled WGS sequence"/>
</dbReference>
<protein>
    <submittedName>
        <fullName evidence="1">Uncharacterized protein</fullName>
    </submittedName>
</protein>
<name>A0A9N7UJ72_PLEPL</name>